<protein>
    <recommendedName>
        <fullName evidence="5">Copper transport protein</fullName>
    </recommendedName>
</protein>
<proteinExistence type="inferred from homology"/>
<organism evidence="7 8">
    <name type="scientific">Polysphondylium violaceum</name>
    <dbReference type="NCBI Taxonomy" id="133409"/>
    <lineage>
        <taxon>Eukaryota</taxon>
        <taxon>Amoebozoa</taxon>
        <taxon>Evosea</taxon>
        <taxon>Eumycetozoa</taxon>
        <taxon>Dictyostelia</taxon>
        <taxon>Dictyosteliales</taxon>
        <taxon>Dictyosteliaceae</taxon>
        <taxon>Polysphondylium</taxon>
    </lineage>
</organism>
<dbReference type="GO" id="GO:0005375">
    <property type="term" value="F:copper ion transmembrane transporter activity"/>
    <property type="evidence" value="ECO:0007669"/>
    <property type="project" value="UniProtKB-UniRule"/>
</dbReference>
<dbReference type="Proteomes" id="UP000695562">
    <property type="component" value="Unassembled WGS sequence"/>
</dbReference>
<accession>A0A8J4V937</accession>
<comment type="subcellular location">
    <subcellularLocation>
        <location evidence="1 5">Membrane</location>
        <topology evidence="1 5">Multi-pass membrane protein</topology>
    </subcellularLocation>
</comment>
<name>A0A8J4V937_9MYCE</name>
<comment type="similarity">
    <text evidence="5">Belongs to the copper transporter (Ctr) (TC 1.A.56) family. SLC31A subfamily.</text>
</comment>
<evidence type="ECO:0000313" key="8">
    <source>
        <dbReference type="Proteomes" id="UP000695562"/>
    </source>
</evidence>
<dbReference type="Pfam" id="PF04145">
    <property type="entry name" value="Ctr"/>
    <property type="match status" value="1"/>
</dbReference>
<dbReference type="EMBL" id="AJWJ01000005">
    <property type="protein sequence ID" value="KAF2078392.1"/>
    <property type="molecule type" value="Genomic_DNA"/>
</dbReference>
<keyword evidence="5" id="KW-0406">Ion transport</keyword>
<gene>
    <name evidence="7" type="ORF">CYY_000259</name>
</gene>
<sequence>MSEHTIIDFQSNWWSYLLAFIIVLLTSFMLEYLQTLKQKVYRIYTFSSNDPTTRIHNWKTIWKLKFYLTGLHVLTMSFHYSLMMVIMSLNLGLTISVLTGAAIGYCLFLEHPTNKEYISMMKETTTSTATDHCQTSPQTIILNYDRNEDHNSHHLHHHDHDSLHDSKDGEEDSILNLK</sequence>
<feature type="compositionally biased region" description="Basic and acidic residues" evidence="6">
    <location>
        <begin position="152"/>
        <end position="167"/>
    </location>
</feature>
<feature type="compositionally biased region" description="Acidic residues" evidence="6">
    <location>
        <begin position="168"/>
        <end position="178"/>
    </location>
</feature>
<keyword evidence="5" id="KW-0813">Transport</keyword>
<dbReference type="PANTHER" id="PTHR12483:SF27">
    <property type="entry name" value="COPPER TRANSPORT PROTEIN CTR1"/>
    <property type="match status" value="1"/>
</dbReference>
<evidence type="ECO:0000256" key="6">
    <source>
        <dbReference type="SAM" id="MobiDB-lite"/>
    </source>
</evidence>
<evidence type="ECO:0000256" key="1">
    <source>
        <dbReference type="ARBA" id="ARBA00004141"/>
    </source>
</evidence>
<reference evidence="7" key="1">
    <citation type="submission" date="2020-01" db="EMBL/GenBank/DDBJ databases">
        <title>Development of genomics and gene disruption for Polysphondylium violaceum indicates a role for the polyketide synthase stlB in stalk morphogenesis.</title>
        <authorList>
            <person name="Narita B."/>
            <person name="Kawabe Y."/>
            <person name="Kin K."/>
            <person name="Saito T."/>
            <person name="Gibbs R."/>
            <person name="Kuspa A."/>
            <person name="Muzny D."/>
            <person name="Queller D."/>
            <person name="Richards S."/>
            <person name="Strassman J."/>
            <person name="Sucgang R."/>
            <person name="Worley K."/>
            <person name="Schaap P."/>
        </authorList>
    </citation>
    <scope>NUCLEOTIDE SEQUENCE</scope>
    <source>
        <strain evidence="7">QSvi11</strain>
    </source>
</reference>
<evidence type="ECO:0000256" key="3">
    <source>
        <dbReference type="ARBA" id="ARBA00022989"/>
    </source>
</evidence>
<evidence type="ECO:0000313" key="7">
    <source>
        <dbReference type="EMBL" id="KAF2078392.1"/>
    </source>
</evidence>
<comment type="caution">
    <text evidence="7">The sequence shown here is derived from an EMBL/GenBank/DDBJ whole genome shotgun (WGS) entry which is preliminary data.</text>
</comment>
<dbReference type="InterPro" id="IPR007274">
    <property type="entry name" value="Cop_transporter"/>
</dbReference>
<evidence type="ECO:0000256" key="5">
    <source>
        <dbReference type="RuleBase" id="RU367022"/>
    </source>
</evidence>
<keyword evidence="5" id="KW-0187">Copper transport</keyword>
<keyword evidence="3 5" id="KW-1133">Transmembrane helix</keyword>
<keyword evidence="2 5" id="KW-0812">Transmembrane</keyword>
<evidence type="ECO:0000256" key="4">
    <source>
        <dbReference type="ARBA" id="ARBA00023136"/>
    </source>
</evidence>
<feature type="transmembrane region" description="Helical" evidence="5">
    <location>
        <begin position="89"/>
        <end position="109"/>
    </location>
</feature>
<feature type="transmembrane region" description="Helical" evidence="5">
    <location>
        <begin position="13"/>
        <end position="33"/>
    </location>
</feature>
<dbReference type="AlphaFoldDB" id="A0A8J4V937"/>
<keyword evidence="4 5" id="KW-0472">Membrane</keyword>
<dbReference type="PANTHER" id="PTHR12483">
    <property type="entry name" value="SOLUTE CARRIER FAMILY 31 COPPER TRANSPORTERS"/>
    <property type="match status" value="1"/>
</dbReference>
<evidence type="ECO:0000256" key="2">
    <source>
        <dbReference type="ARBA" id="ARBA00022692"/>
    </source>
</evidence>
<keyword evidence="8" id="KW-1185">Reference proteome</keyword>
<dbReference type="OrthoDB" id="18355at2759"/>
<dbReference type="GO" id="GO:0005886">
    <property type="term" value="C:plasma membrane"/>
    <property type="evidence" value="ECO:0007669"/>
    <property type="project" value="TreeGrafter"/>
</dbReference>
<keyword evidence="5" id="KW-0186">Copper</keyword>
<feature type="region of interest" description="Disordered" evidence="6">
    <location>
        <begin position="152"/>
        <end position="178"/>
    </location>
</feature>